<dbReference type="Proteomes" id="UP000634011">
    <property type="component" value="Unassembled WGS sequence"/>
</dbReference>
<accession>A0A923HHF6</accession>
<evidence type="ECO:0000313" key="1">
    <source>
        <dbReference type="EMBL" id="MBC3863050.1"/>
    </source>
</evidence>
<sequence>MILSSTGCSGLYIDQANSSLLNGMSYTPPQSSVILRSVFHLVFHFQYIVPTFGDMFIGHQQLRFIKIGTSLDWLLIRATTSIKHVVSPFF</sequence>
<protein>
    <submittedName>
        <fullName evidence="1">Uncharacterized protein</fullName>
    </submittedName>
</protein>
<reference evidence="1" key="1">
    <citation type="submission" date="2020-08" db="EMBL/GenBank/DDBJ databases">
        <title>Novel species isolated from subtropical streams in China.</title>
        <authorList>
            <person name="Lu H."/>
        </authorList>
    </citation>
    <scope>NUCLEOTIDE SEQUENCE</scope>
    <source>
        <strain evidence="1">KACC 12607</strain>
    </source>
</reference>
<comment type="caution">
    <text evidence="1">The sequence shown here is derived from an EMBL/GenBank/DDBJ whole genome shotgun (WGS) entry which is preliminary data.</text>
</comment>
<dbReference type="AlphaFoldDB" id="A0A923HHF6"/>
<evidence type="ECO:0000313" key="2">
    <source>
        <dbReference type="Proteomes" id="UP000634011"/>
    </source>
</evidence>
<name>A0A923HHF6_9BURK</name>
<keyword evidence="2" id="KW-1185">Reference proteome</keyword>
<organism evidence="1 2">
    <name type="scientific">Undibacterium jejuense</name>
    <dbReference type="NCBI Taxonomy" id="1344949"/>
    <lineage>
        <taxon>Bacteria</taxon>
        <taxon>Pseudomonadati</taxon>
        <taxon>Pseudomonadota</taxon>
        <taxon>Betaproteobacteria</taxon>
        <taxon>Burkholderiales</taxon>
        <taxon>Oxalobacteraceae</taxon>
        <taxon>Undibacterium</taxon>
    </lineage>
</organism>
<dbReference type="EMBL" id="JACOFV010000012">
    <property type="protein sequence ID" value="MBC3863050.1"/>
    <property type="molecule type" value="Genomic_DNA"/>
</dbReference>
<gene>
    <name evidence="1" type="ORF">H8K32_13140</name>
</gene>
<proteinExistence type="predicted"/>
<dbReference type="RefSeq" id="WP_186913002.1">
    <property type="nucleotide sequence ID" value="NZ_JACOFV010000012.1"/>
</dbReference>